<keyword evidence="4" id="KW-0238">DNA-binding</keyword>
<dbReference type="Pfam" id="PF03834">
    <property type="entry name" value="Rad10"/>
    <property type="match status" value="1"/>
</dbReference>
<evidence type="ECO:0000256" key="5">
    <source>
        <dbReference type="ARBA" id="ARBA00023204"/>
    </source>
</evidence>
<dbReference type="GO" id="GO:0006312">
    <property type="term" value="P:mitotic recombination"/>
    <property type="evidence" value="ECO:0007669"/>
    <property type="project" value="TreeGrafter"/>
</dbReference>
<dbReference type="GO" id="GO:0070914">
    <property type="term" value="P:UV-damage excision repair"/>
    <property type="evidence" value="ECO:0007669"/>
    <property type="project" value="TreeGrafter"/>
</dbReference>
<reference evidence="8 9" key="1">
    <citation type="submission" date="2016-04" db="EMBL/GenBank/DDBJ databases">
        <title>The genome of Intoshia linei affirms orthonectids as highly simplified spiralians.</title>
        <authorList>
            <person name="Mikhailov K.V."/>
            <person name="Slusarev G.S."/>
            <person name="Nikitin M.A."/>
            <person name="Logacheva M.D."/>
            <person name="Penin A."/>
            <person name="Aleoshin V."/>
            <person name="Panchin Y.V."/>
        </authorList>
    </citation>
    <scope>NUCLEOTIDE SEQUENCE [LARGE SCALE GENOMIC DNA]</scope>
    <source>
        <strain evidence="8">Intl2013</strain>
        <tissue evidence="8">Whole animal</tissue>
    </source>
</reference>
<dbReference type="GO" id="GO:0000110">
    <property type="term" value="C:nucleotide-excision repair factor 1 complex"/>
    <property type="evidence" value="ECO:0007669"/>
    <property type="project" value="TreeGrafter"/>
</dbReference>
<gene>
    <name evidence="8" type="ORF">A3Q56_06153</name>
</gene>
<proteinExistence type="inferred from homology"/>
<evidence type="ECO:0000256" key="3">
    <source>
        <dbReference type="ARBA" id="ARBA00022763"/>
    </source>
</evidence>
<dbReference type="PANTHER" id="PTHR12749">
    <property type="entry name" value="EXCISION REPAIR CROSS-COMPLEMENTING 1 ERCC1"/>
    <property type="match status" value="1"/>
</dbReference>
<evidence type="ECO:0000256" key="4">
    <source>
        <dbReference type="ARBA" id="ARBA00023125"/>
    </source>
</evidence>
<dbReference type="GO" id="GO:0003684">
    <property type="term" value="F:damaged DNA binding"/>
    <property type="evidence" value="ECO:0007669"/>
    <property type="project" value="InterPro"/>
</dbReference>
<dbReference type="Gene3D" id="1.10.150.20">
    <property type="entry name" value="5' to 3' exonuclease, C-terminal subdomain"/>
    <property type="match status" value="1"/>
</dbReference>
<dbReference type="EMBL" id="LWCA01001030">
    <property type="protein sequence ID" value="OAF66121.1"/>
    <property type="molecule type" value="Genomic_DNA"/>
</dbReference>
<name>A0A177AXI5_9BILA</name>
<accession>A0A177AXI5</accession>
<dbReference type="InterPro" id="IPR004579">
    <property type="entry name" value="ERCC1/RAD10/SWI10"/>
</dbReference>
<comment type="similarity">
    <text evidence="2">Belongs to the ERCC1/RAD10/SWI10 family.</text>
</comment>
<feature type="non-terminal residue" evidence="8">
    <location>
        <position position="1"/>
    </location>
</feature>
<protein>
    <submittedName>
        <fullName evidence="8">Mating-type switching protein swi10</fullName>
    </submittedName>
</protein>
<evidence type="ECO:0000256" key="6">
    <source>
        <dbReference type="ARBA" id="ARBA00023242"/>
    </source>
</evidence>
<dbReference type="Gene3D" id="3.40.50.10130">
    <property type="match status" value="1"/>
</dbReference>
<keyword evidence="6" id="KW-0539">Nucleus</keyword>
<sequence>LKYHTFNTSYIENRINELGNRFKIRILLVFIDCENDDEIEKLNLLAINSDCTIIFTFSSLETARYIESYSILEKKSADILMNPLEKNHFSMLIDALSSTRVVNKSDSENLIHAFKSLKEISISTVDDFMIIPGFSHKKACQLYELFNRSFKIQNADD</sequence>
<dbReference type="AlphaFoldDB" id="A0A177AXI5"/>
<organism evidence="8 9">
    <name type="scientific">Intoshia linei</name>
    <dbReference type="NCBI Taxonomy" id="1819745"/>
    <lineage>
        <taxon>Eukaryota</taxon>
        <taxon>Metazoa</taxon>
        <taxon>Spiralia</taxon>
        <taxon>Lophotrochozoa</taxon>
        <taxon>Mesozoa</taxon>
        <taxon>Orthonectida</taxon>
        <taxon>Rhopaluridae</taxon>
        <taxon>Intoshia</taxon>
    </lineage>
</organism>
<dbReference type="InterPro" id="IPR011335">
    <property type="entry name" value="Restrct_endonuc-II-like"/>
</dbReference>
<dbReference type="InterPro" id="IPR047260">
    <property type="entry name" value="ERCC1-like_central_dom"/>
</dbReference>
<keyword evidence="9" id="KW-1185">Reference proteome</keyword>
<dbReference type="SUPFAM" id="SSF47781">
    <property type="entry name" value="RuvA domain 2-like"/>
    <property type="match status" value="1"/>
</dbReference>
<dbReference type="GO" id="GO:0006302">
    <property type="term" value="P:double-strand break repair"/>
    <property type="evidence" value="ECO:0007669"/>
    <property type="project" value="UniProtKB-ARBA"/>
</dbReference>
<dbReference type="GO" id="GO:0070522">
    <property type="term" value="C:ERCC4-ERCC1 complex"/>
    <property type="evidence" value="ECO:0007669"/>
    <property type="project" value="TreeGrafter"/>
</dbReference>
<dbReference type="PANTHER" id="PTHR12749:SF0">
    <property type="entry name" value="DNA EXCISION REPAIR PROTEIN ERCC-1"/>
    <property type="match status" value="1"/>
</dbReference>
<evidence type="ECO:0000256" key="2">
    <source>
        <dbReference type="ARBA" id="ARBA00008283"/>
    </source>
</evidence>
<keyword evidence="5" id="KW-0234">DNA repair</keyword>
<dbReference type="InterPro" id="IPR010994">
    <property type="entry name" value="RuvA_2-like"/>
</dbReference>
<dbReference type="OrthoDB" id="10262814at2759"/>
<keyword evidence="3" id="KW-0227">DNA damage</keyword>
<comment type="subcellular location">
    <subcellularLocation>
        <location evidence="1">Nucleus</location>
    </subcellularLocation>
</comment>
<dbReference type="SUPFAM" id="SSF52980">
    <property type="entry name" value="Restriction endonuclease-like"/>
    <property type="match status" value="1"/>
</dbReference>
<evidence type="ECO:0000259" key="7">
    <source>
        <dbReference type="Pfam" id="PF03834"/>
    </source>
</evidence>
<dbReference type="Proteomes" id="UP000078046">
    <property type="component" value="Unassembled WGS sequence"/>
</dbReference>
<feature type="domain" description="ERCC1-like central" evidence="7">
    <location>
        <begin position="1"/>
        <end position="69"/>
    </location>
</feature>
<evidence type="ECO:0000313" key="8">
    <source>
        <dbReference type="EMBL" id="OAF66121.1"/>
    </source>
</evidence>
<comment type="caution">
    <text evidence="8">The sequence shown here is derived from an EMBL/GenBank/DDBJ whole genome shotgun (WGS) entry which is preliminary data.</text>
</comment>
<evidence type="ECO:0000256" key="1">
    <source>
        <dbReference type="ARBA" id="ARBA00004123"/>
    </source>
</evidence>
<dbReference type="GO" id="GO:0003697">
    <property type="term" value="F:single-stranded DNA binding"/>
    <property type="evidence" value="ECO:0007669"/>
    <property type="project" value="TreeGrafter"/>
</dbReference>
<evidence type="ECO:0000313" key="9">
    <source>
        <dbReference type="Proteomes" id="UP000078046"/>
    </source>
</evidence>